<keyword evidence="2" id="KW-1185">Reference proteome</keyword>
<organism evidence="1 2">
    <name type="scientific">Aureobasidium subglaciale (strain EXF-2481)</name>
    <name type="common">Aureobasidium pullulans var. subglaciale</name>
    <dbReference type="NCBI Taxonomy" id="1043005"/>
    <lineage>
        <taxon>Eukaryota</taxon>
        <taxon>Fungi</taxon>
        <taxon>Dikarya</taxon>
        <taxon>Ascomycota</taxon>
        <taxon>Pezizomycotina</taxon>
        <taxon>Dothideomycetes</taxon>
        <taxon>Dothideomycetidae</taxon>
        <taxon>Dothideales</taxon>
        <taxon>Saccotheciaceae</taxon>
        <taxon>Aureobasidium</taxon>
    </lineage>
</organism>
<gene>
    <name evidence="1" type="ORF">AUEXF2481DRAFT_40163</name>
</gene>
<name>A0A074Z7R7_AURSE</name>
<dbReference type="HOGENOM" id="CLU_2960356_0_0_1"/>
<dbReference type="GeneID" id="25366523"/>
<evidence type="ECO:0000313" key="2">
    <source>
        <dbReference type="Proteomes" id="UP000030641"/>
    </source>
</evidence>
<dbReference type="Proteomes" id="UP000030641">
    <property type="component" value="Unassembled WGS sequence"/>
</dbReference>
<sequence length="59" mass="6994">MVCGYVEKSDLPNFRLGCKHVSDYATHEFAEHYFTELGFLYTEYSLRIMDEICCSRFAR</sequence>
<reference evidence="1 2" key="1">
    <citation type="journal article" date="2014" name="BMC Genomics">
        <title>Genome sequencing of four Aureobasidium pullulans varieties: biotechnological potential, stress tolerance, and description of new species.</title>
        <authorList>
            <person name="Gostin Ar C."/>
            <person name="Ohm R.A."/>
            <person name="Kogej T."/>
            <person name="Sonjak S."/>
            <person name="Turk M."/>
            <person name="Zajc J."/>
            <person name="Zalar P."/>
            <person name="Grube M."/>
            <person name="Sun H."/>
            <person name="Han J."/>
            <person name="Sharma A."/>
            <person name="Chiniquy J."/>
            <person name="Ngan C.Y."/>
            <person name="Lipzen A."/>
            <person name="Barry K."/>
            <person name="Grigoriev I.V."/>
            <person name="Gunde-Cimerman N."/>
        </authorList>
    </citation>
    <scope>NUCLEOTIDE SEQUENCE [LARGE SCALE GENOMIC DNA]</scope>
    <source>
        <strain evidence="1 2">EXF-2481</strain>
    </source>
</reference>
<dbReference type="RefSeq" id="XP_013343491.1">
    <property type="nucleotide sequence ID" value="XM_013488037.1"/>
</dbReference>
<dbReference type="InParanoid" id="A0A074Z7R7"/>
<proteinExistence type="predicted"/>
<dbReference type="EMBL" id="KL584760">
    <property type="protein sequence ID" value="KEQ94926.1"/>
    <property type="molecule type" value="Genomic_DNA"/>
</dbReference>
<protein>
    <submittedName>
        <fullName evidence="1">Uncharacterized protein</fullName>
    </submittedName>
</protein>
<dbReference type="AlphaFoldDB" id="A0A074Z7R7"/>
<evidence type="ECO:0000313" key="1">
    <source>
        <dbReference type="EMBL" id="KEQ94926.1"/>
    </source>
</evidence>
<accession>A0A074Z7R7</accession>